<feature type="transmembrane region" description="Helical" evidence="8">
    <location>
        <begin position="105"/>
        <end position="128"/>
    </location>
</feature>
<evidence type="ECO:0000256" key="2">
    <source>
        <dbReference type="ARBA" id="ARBA00008566"/>
    </source>
</evidence>
<keyword evidence="4" id="KW-1003">Cell membrane</keyword>
<feature type="transmembrane region" description="Helical" evidence="8">
    <location>
        <begin position="284"/>
        <end position="305"/>
    </location>
</feature>
<protein>
    <submittedName>
        <fullName evidence="9">C4-dicarboxylate ABC transporter</fullName>
    </submittedName>
</protein>
<keyword evidence="7 8" id="KW-0472">Membrane</keyword>
<evidence type="ECO:0000256" key="1">
    <source>
        <dbReference type="ARBA" id="ARBA00004651"/>
    </source>
</evidence>
<feature type="transmembrane region" description="Helical" evidence="8">
    <location>
        <begin position="250"/>
        <end position="272"/>
    </location>
</feature>
<dbReference type="InterPro" id="IPR038665">
    <property type="entry name" value="Voltage-dep_anion_channel_sf"/>
</dbReference>
<sequence length="343" mass="37183">MTAAPGGLAGMHPAYFALVMATGIVSLACHLVGLDAVARALFGLNLVFYPALWALAIARVVRHRDRVLADILDHGRSVGFFTAVAATCVLGSQCLLVGDAYRTAFVLWVVGIALWGVLTYAVFTILFVKLEKPALAHGINGGWLIAVVAAQSVSVLGAQLATRLGDDAPVVLLFCLAMWLGGGMLYLWIIGIIFYRYAFFTMSPSDLAPPYWINMGAAAISALAGATLIAAAPCSPVLEQLLSFLRGMTLLWWATATWWIPMLVILGIWRHVYHRFPLRYDPLYWGAVFPLGMYTVCTARLSTAVDARYLVEISGRFVYVALGAWLTAAVGMAMHLVRSARRS</sequence>
<keyword evidence="6 8" id="KW-1133">Transmembrane helix</keyword>
<dbReference type="Pfam" id="PF03595">
    <property type="entry name" value="SLAC1"/>
    <property type="match status" value="1"/>
</dbReference>
<evidence type="ECO:0000256" key="7">
    <source>
        <dbReference type="ARBA" id="ARBA00023136"/>
    </source>
</evidence>
<dbReference type="AlphaFoldDB" id="A0A150THL7"/>
<feature type="transmembrane region" description="Helical" evidence="8">
    <location>
        <begin position="14"/>
        <end position="33"/>
    </location>
</feature>
<dbReference type="PANTHER" id="PTHR31686">
    <property type="match status" value="1"/>
</dbReference>
<gene>
    <name evidence="9" type="ORF">BE21_48365</name>
</gene>
<dbReference type="GO" id="GO:0000319">
    <property type="term" value="F:sulfite transmembrane transporter activity"/>
    <property type="evidence" value="ECO:0007669"/>
    <property type="project" value="TreeGrafter"/>
</dbReference>
<reference evidence="9 10" key="1">
    <citation type="submission" date="2014-02" db="EMBL/GenBank/DDBJ databases">
        <title>The small core and large imbalanced accessory genome model reveals a collaborative survival strategy of Sorangium cellulosum strains in nature.</title>
        <authorList>
            <person name="Han K."/>
            <person name="Peng R."/>
            <person name="Blom J."/>
            <person name="Li Y.-Z."/>
        </authorList>
    </citation>
    <scope>NUCLEOTIDE SEQUENCE [LARGE SCALE GENOMIC DNA]</scope>
    <source>
        <strain evidence="9 10">So0007-03</strain>
    </source>
</reference>
<evidence type="ECO:0000256" key="5">
    <source>
        <dbReference type="ARBA" id="ARBA00022692"/>
    </source>
</evidence>
<dbReference type="CDD" id="cd09319">
    <property type="entry name" value="TDT_like_1"/>
    <property type="match status" value="1"/>
</dbReference>
<keyword evidence="5 8" id="KW-0812">Transmembrane</keyword>
<comment type="similarity">
    <text evidence="2">Belongs to the tellurite-resistance/dicarboxylate transporter (TDT) family.</text>
</comment>
<evidence type="ECO:0000313" key="9">
    <source>
        <dbReference type="EMBL" id="KYG04126.1"/>
    </source>
</evidence>
<dbReference type="Gene3D" id="1.50.10.150">
    <property type="entry name" value="Voltage-dependent anion channel"/>
    <property type="match status" value="1"/>
</dbReference>
<dbReference type="GO" id="GO:0005886">
    <property type="term" value="C:plasma membrane"/>
    <property type="evidence" value="ECO:0007669"/>
    <property type="project" value="UniProtKB-SubCell"/>
</dbReference>
<keyword evidence="3" id="KW-0813">Transport</keyword>
<dbReference type="InterPro" id="IPR051629">
    <property type="entry name" value="Sulfite_efflux_TDT"/>
</dbReference>
<dbReference type="InterPro" id="IPR004695">
    <property type="entry name" value="SLAC1/Mae1/Ssu1/TehA"/>
</dbReference>
<evidence type="ECO:0000256" key="4">
    <source>
        <dbReference type="ARBA" id="ARBA00022475"/>
    </source>
</evidence>
<accession>A0A150THL7</accession>
<dbReference type="PANTHER" id="PTHR31686:SF1">
    <property type="entry name" value="SULFITE EFFLUX PUMP SSU1"/>
    <property type="match status" value="1"/>
</dbReference>
<organism evidence="9 10">
    <name type="scientific">Sorangium cellulosum</name>
    <name type="common">Polyangium cellulosum</name>
    <dbReference type="NCBI Taxonomy" id="56"/>
    <lineage>
        <taxon>Bacteria</taxon>
        <taxon>Pseudomonadati</taxon>
        <taxon>Myxococcota</taxon>
        <taxon>Polyangia</taxon>
        <taxon>Polyangiales</taxon>
        <taxon>Polyangiaceae</taxon>
        <taxon>Sorangium</taxon>
    </lineage>
</organism>
<feature type="transmembrane region" description="Helical" evidence="8">
    <location>
        <begin position="40"/>
        <end position="58"/>
    </location>
</feature>
<evidence type="ECO:0000256" key="3">
    <source>
        <dbReference type="ARBA" id="ARBA00022448"/>
    </source>
</evidence>
<feature type="transmembrane region" description="Helical" evidence="8">
    <location>
        <begin position="170"/>
        <end position="195"/>
    </location>
</feature>
<feature type="transmembrane region" description="Helical" evidence="8">
    <location>
        <begin position="134"/>
        <end position="158"/>
    </location>
</feature>
<evidence type="ECO:0000256" key="6">
    <source>
        <dbReference type="ARBA" id="ARBA00022989"/>
    </source>
</evidence>
<feature type="transmembrane region" description="Helical" evidence="8">
    <location>
        <begin position="215"/>
        <end position="238"/>
    </location>
</feature>
<feature type="transmembrane region" description="Helical" evidence="8">
    <location>
        <begin position="78"/>
        <end position="98"/>
    </location>
</feature>
<feature type="transmembrane region" description="Helical" evidence="8">
    <location>
        <begin position="317"/>
        <end position="337"/>
    </location>
</feature>
<dbReference type="EMBL" id="JEME01002486">
    <property type="protein sequence ID" value="KYG04126.1"/>
    <property type="molecule type" value="Genomic_DNA"/>
</dbReference>
<dbReference type="Proteomes" id="UP000075502">
    <property type="component" value="Unassembled WGS sequence"/>
</dbReference>
<name>A0A150THL7_SORCE</name>
<proteinExistence type="inferred from homology"/>
<comment type="caution">
    <text evidence="9">The sequence shown here is derived from an EMBL/GenBank/DDBJ whole genome shotgun (WGS) entry which is preliminary data.</text>
</comment>
<comment type="subcellular location">
    <subcellularLocation>
        <location evidence="1">Cell membrane</location>
        <topology evidence="1">Multi-pass membrane protein</topology>
    </subcellularLocation>
</comment>
<evidence type="ECO:0000256" key="8">
    <source>
        <dbReference type="SAM" id="Phobius"/>
    </source>
</evidence>
<evidence type="ECO:0000313" key="10">
    <source>
        <dbReference type="Proteomes" id="UP000075502"/>
    </source>
</evidence>